<dbReference type="PRINTS" id="PR00623">
    <property type="entry name" value="HISTONEH4"/>
</dbReference>
<reference evidence="12 13" key="1">
    <citation type="submission" date="2024-09" db="EMBL/GenBank/DDBJ databases">
        <title>Genome sequencing and assembly of Phytophthora oleae, isolate VK10A, causative agent of rot of olive drupes.</title>
        <authorList>
            <person name="Conti Taguali S."/>
            <person name="Riolo M."/>
            <person name="La Spada F."/>
            <person name="Cacciola S.O."/>
            <person name="Dionisio G."/>
        </authorList>
    </citation>
    <scope>NUCLEOTIDE SEQUENCE [LARGE SCALE GENOMIC DNA]</scope>
    <source>
        <strain evidence="12 13">VK10A</strain>
    </source>
</reference>
<feature type="region of interest" description="Disordered" evidence="11">
    <location>
        <begin position="1"/>
        <end position="32"/>
    </location>
</feature>
<comment type="caution">
    <text evidence="12">The sequence shown here is derived from an EMBL/GenBank/DDBJ whole genome shotgun (WGS) entry which is preliminary data.</text>
</comment>
<dbReference type="AlphaFoldDB" id="A0ABD3FKZ9"/>
<proteinExistence type="inferred from homology"/>
<evidence type="ECO:0000256" key="5">
    <source>
        <dbReference type="ARBA" id="ARBA00011538"/>
    </source>
</evidence>
<name>A0ABD3FKZ9_9STRA</name>
<evidence type="ECO:0000256" key="10">
    <source>
        <dbReference type="RuleBase" id="RU000528"/>
    </source>
</evidence>
<dbReference type="Gene3D" id="1.10.20.10">
    <property type="entry name" value="Histone, subunit A"/>
    <property type="match status" value="1"/>
</dbReference>
<dbReference type="InterPro" id="IPR001951">
    <property type="entry name" value="Histone_H4"/>
</dbReference>
<dbReference type="SUPFAM" id="SSF47113">
    <property type="entry name" value="Histone-fold"/>
    <property type="match status" value="1"/>
</dbReference>
<feature type="compositionally biased region" description="Gly residues" evidence="11">
    <location>
        <begin position="1"/>
        <end position="15"/>
    </location>
</feature>
<sequence length="103" mass="11262">MTGRGKGVKGLGSGGTKHHRISRTDNTQGISRGSIRRLARCGGVKRMSALVYEGAPAVLKVFVANLVRDAIVYTQHTNRKTVTTMNVFYALKRQGRTLYGFGH</sequence>
<evidence type="ECO:0000256" key="7">
    <source>
        <dbReference type="ARBA" id="ARBA00023125"/>
    </source>
</evidence>
<dbReference type="PANTHER" id="PTHR10484">
    <property type="entry name" value="HISTONE H4"/>
    <property type="match status" value="1"/>
</dbReference>
<evidence type="ECO:0000256" key="2">
    <source>
        <dbReference type="ARBA" id="ARBA00004123"/>
    </source>
</evidence>
<evidence type="ECO:0000256" key="8">
    <source>
        <dbReference type="ARBA" id="ARBA00023242"/>
    </source>
</evidence>
<organism evidence="12 13">
    <name type="scientific">Phytophthora oleae</name>
    <dbReference type="NCBI Taxonomy" id="2107226"/>
    <lineage>
        <taxon>Eukaryota</taxon>
        <taxon>Sar</taxon>
        <taxon>Stramenopiles</taxon>
        <taxon>Oomycota</taxon>
        <taxon>Peronosporomycetes</taxon>
        <taxon>Peronosporales</taxon>
        <taxon>Peronosporaceae</taxon>
        <taxon>Phytophthora</taxon>
    </lineage>
</organism>
<keyword evidence="8 10" id="KW-0539">Nucleus</keyword>
<dbReference type="SMART" id="SM00417">
    <property type="entry name" value="H4"/>
    <property type="match status" value="1"/>
</dbReference>
<evidence type="ECO:0000256" key="11">
    <source>
        <dbReference type="SAM" id="MobiDB-lite"/>
    </source>
</evidence>
<keyword evidence="7 10" id="KW-0238">DNA-binding</keyword>
<dbReference type="GO" id="GO:0003677">
    <property type="term" value="F:DNA binding"/>
    <property type="evidence" value="ECO:0007669"/>
    <property type="project" value="UniProtKB-KW"/>
</dbReference>
<protein>
    <recommendedName>
        <fullName evidence="10">Histone H4</fullName>
    </recommendedName>
</protein>
<dbReference type="GO" id="GO:0005634">
    <property type="term" value="C:nucleus"/>
    <property type="evidence" value="ECO:0007669"/>
    <property type="project" value="UniProtKB-SubCell"/>
</dbReference>
<dbReference type="Proteomes" id="UP001632037">
    <property type="component" value="Unassembled WGS sequence"/>
</dbReference>
<keyword evidence="13" id="KW-1185">Reference proteome</keyword>
<evidence type="ECO:0000256" key="3">
    <source>
        <dbReference type="ARBA" id="ARBA00004286"/>
    </source>
</evidence>
<evidence type="ECO:0000256" key="9">
    <source>
        <dbReference type="ARBA" id="ARBA00023269"/>
    </source>
</evidence>
<evidence type="ECO:0000256" key="1">
    <source>
        <dbReference type="ARBA" id="ARBA00002001"/>
    </source>
</evidence>
<gene>
    <name evidence="12" type="primary">HIS4</name>
    <name evidence="12" type="ORF">V7S43_007131</name>
</gene>
<evidence type="ECO:0000313" key="12">
    <source>
        <dbReference type="EMBL" id="KAL3667577.1"/>
    </source>
</evidence>
<comment type="subcellular location">
    <subcellularLocation>
        <location evidence="3">Chromosome</location>
    </subcellularLocation>
    <subcellularLocation>
        <location evidence="2">Nucleus</location>
    </subcellularLocation>
</comment>
<dbReference type="InterPro" id="IPR009072">
    <property type="entry name" value="Histone-fold"/>
</dbReference>
<evidence type="ECO:0000256" key="4">
    <source>
        <dbReference type="ARBA" id="ARBA00006564"/>
    </source>
</evidence>
<dbReference type="CDD" id="cd22912">
    <property type="entry name" value="HFD_H4"/>
    <property type="match status" value="1"/>
</dbReference>
<comment type="subunit">
    <text evidence="5 10">The nucleosome is a histone octamer containing two molecules each of H2A, H2B, H3 and H4 assembled in one H3-H4 heterotetramer and two H2A-H2B heterodimers. The octamer wraps approximately 147 bp of DNA.</text>
</comment>
<keyword evidence="6 10" id="KW-0158">Chromosome</keyword>
<dbReference type="EMBL" id="JBIMZQ010000013">
    <property type="protein sequence ID" value="KAL3667577.1"/>
    <property type="molecule type" value="Genomic_DNA"/>
</dbReference>
<comment type="function">
    <text evidence="1 10">Core component of nucleosome. Nucleosomes wrap and compact DNA into chromatin, limiting DNA accessibility to the cellular machineries which require DNA as a template. Histones thereby play a central role in transcription regulation, DNA repair, DNA replication and chromosomal stability. DNA accessibility is regulated via a complex set of post-translational modifications of histones, also called histone code, and nucleosome remodeling.</text>
</comment>
<keyword evidence="9 10" id="KW-0544">Nucleosome core</keyword>
<dbReference type="GO" id="GO:0000786">
    <property type="term" value="C:nucleosome"/>
    <property type="evidence" value="ECO:0007669"/>
    <property type="project" value="UniProtKB-KW"/>
</dbReference>
<accession>A0ABD3FKZ9</accession>
<evidence type="ECO:0000256" key="6">
    <source>
        <dbReference type="ARBA" id="ARBA00022454"/>
    </source>
</evidence>
<dbReference type="FunFam" id="1.10.20.10:FF:000012">
    <property type="entry name" value="Histone H4"/>
    <property type="match status" value="1"/>
</dbReference>
<comment type="similarity">
    <text evidence="4 10">Belongs to the histone H4 family.</text>
</comment>
<evidence type="ECO:0000313" key="13">
    <source>
        <dbReference type="Proteomes" id="UP001632037"/>
    </source>
</evidence>